<evidence type="ECO:0000313" key="1">
    <source>
        <dbReference type="EMBL" id="CAB5212415.1"/>
    </source>
</evidence>
<name>A0A6J7WIJ1_9CAUD</name>
<dbReference type="EMBL" id="LR798236">
    <property type="protein sequence ID" value="CAB5212415.1"/>
    <property type="molecule type" value="Genomic_DNA"/>
</dbReference>
<accession>A0A6J7WIJ1</accession>
<protein>
    <submittedName>
        <fullName evidence="1">Uncharacterized protein</fullName>
    </submittedName>
</protein>
<proteinExistence type="predicted"/>
<reference evidence="1" key="1">
    <citation type="submission" date="2020-05" db="EMBL/GenBank/DDBJ databases">
        <authorList>
            <person name="Chiriac C."/>
            <person name="Salcher M."/>
            <person name="Ghai R."/>
            <person name="Kavagutti S V."/>
        </authorList>
    </citation>
    <scope>NUCLEOTIDE SEQUENCE</scope>
</reference>
<organism evidence="1">
    <name type="scientific">uncultured Caudovirales phage</name>
    <dbReference type="NCBI Taxonomy" id="2100421"/>
    <lineage>
        <taxon>Viruses</taxon>
        <taxon>Duplodnaviria</taxon>
        <taxon>Heunggongvirae</taxon>
        <taxon>Uroviricota</taxon>
        <taxon>Caudoviricetes</taxon>
        <taxon>Peduoviridae</taxon>
        <taxon>Maltschvirus</taxon>
        <taxon>Maltschvirus maltsch</taxon>
    </lineage>
</organism>
<gene>
    <name evidence="1" type="ORF">UFOVP188_13</name>
</gene>
<sequence length="88" mass="9855">MDDRATANRLLDRLKDGEKFSRLDVNRALRDAGDIEADGCEGMDQAVSEEGDGGRESRSISMVAENLIRLSEKAWAESRRRLAETNEQ</sequence>